<feature type="domain" description="Deacetylase sirtuin-type" evidence="6">
    <location>
        <begin position="43"/>
        <end position="323"/>
    </location>
</feature>
<dbReference type="PROSITE" id="PS50305">
    <property type="entry name" value="SIRTUIN"/>
    <property type="match status" value="1"/>
</dbReference>
<evidence type="ECO:0000256" key="4">
    <source>
        <dbReference type="PROSITE-ProRule" id="PRU00236"/>
    </source>
</evidence>
<dbReference type="Gene3D" id="3.30.1600.10">
    <property type="entry name" value="SIR2/SIRT2 'Small Domain"/>
    <property type="match status" value="1"/>
</dbReference>
<comment type="caution">
    <text evidence="7">The sequence shown here is derived from an EMBL/GenBank/DDBJ whole genome shotgun (WGS) entry which is preliminary data.</text>
</comment>
<gene>
    <name evidence="7" type="ORF">Bequi_07015</name>
</gene>
<dbReference type="PANTHER" id="PTHR11085">
    <property type="entry name" value="NAD-DEPENDENT PROTEIN DEACYLASE SIRTUIN-5, MITOCHONDRIAL-RELATED"/>
    <property type="match status" value="1"/>
</dbReference>
<keyword evidence="2" id="KW-0808">Transferase</keyword>
<feature type="region of interest" description="Disordered" evidence="5">
    <location>
        <begin position="24"/>
        <end position="46"/>
    </location>
</feature>
<dbReference type="EC" id="2.3.1.286" evidence="1"/>
<dbReference type="RefSeq" id="WP_249737228.1">
    <property type="nucleotide sequence ID" value="NZ_JAKNCJ010000002.1"/>
</dbReference>
<dbReference type="InterPro" id="IPR029035">
    <property type="entry name" value="DHS-like_NAD/FAD-binding_dom"/>
</dbReference>
<evidence type="ECO:0000256" key="1">
    <source>
        <dbReference type="ARBA" id="ARBA00012928"/>
    </source>
</evidence>
<dbReference type="PANTHER" id="PTHR11085:SF10">
    <property type="entry name" value="NAD-DEPENDENT PROTEIN DEACYLASE SIRTUIN-5, MITOCHONDRIAL-RELATED"/>
    <property type="match status" value="1"/>
</dbReference>
<dbReference type="SUPFAM" id="SSF52467">
    <property type="entry name" value="DHS-like NAD/FAD-binding domain"/>
    <property type="match status" value="1"/>
</dbReference>
<proteinExistence type="predicted"/>
<protein>
    <recommendedName>
        <fullName evidence="1">protein acetyllysine N-acetyltransferase</fullName>
        <ecNumber evidence="1">2.3.1.286</ecNumber>
    </recommendedName>
</protein>
<feature type="binding site" evidence="4">
    <location>
        <position position="230"/>
    </location>
    <ligand>
        <name>Zn(2+)</name>
        <dbReference type="ChEBI" id="CHEBI:29105"/>
    </ligand>
</feature>
<keyword evidence="8" id="KW-1185">Reference proteome</keyword>
<dbReference type="InterPro" id="IPR003000">
    <property type="entry name" value="Sirtuin"/>
</dbReference>
<sequence length="323" mass="34200">MSGASGIAGPAADVGRWFSAAAPRSGARGLPRLPAWGPEPSDQYGRRSSAAEIAEALALLRGRPTAVLTGAGMSTDSGLPDYRGPRAVPRSPMTFQEFTGSDLSRRRYWARSTVGWTQFLRARPNRAHRALAALEGAVPLTGVITQNVDGLHQQAGSTEVIDLHGRLDAVRCLGCEEIIARDRLHARLLAMNPQVASRLPALAADTAQAPDGDAEVDRTHEFRYPACALCGGMLKPDVVFFGESARPATLARALESLERAEALLVLGTSLTVMSGLRFVRRAAAAGTPVVILGDGPTRGDALASIRLHGRLADVLGDWAGMRD</sequence>
<keyword evidence="4" id="KW-0479">Metal-binding</keyword>
<feature type="binding site" evidence="4">
    <location>
        <position position="227"/>
    </location>
    <ligand>
        <name>Zn(2+)</name>
        <dbReference type="ChEBI" id="CHEBI:29105"/>
    </ligand>
</feature>
<feature type="binding site" evidence="4">
    <location>
        <position position="172"/>
    </location>
    <ligand>
        <name>Zn(2+)</name>
        <dbReference type="ChEBI" id="CHEBI:29105"/>
    </ligand>
</feature>
<dbReference type="Gene3D" id="3.40.50.1220">
    <property type="entry name" value="TPP-binding domain"/>
    <property type="match status" value="1"/>
</dbReference>
<evidence type="ECO:0000259" key="6">
    <source>
        <dbReference type="PROSITE" id="PS50305"/>
    </source>
</evidence>
<evidence type="ECO:0000256" key="2">
    <source>
        <dbReference type="ARBA" id="ARBA00022679"/>
    </source>
</evidence>
<feature type="active site" description="Proton acceptor" evidence="4">
    <location>
        <position position="164"/>
    </location>
</feature>
<keyword evidence="4" id="KW-0862">Zinc</keyword>
<accession>A0ABT0QZQ7</accession>
<evidence type="ECO:0000256" key="3">
    <source>
        <dbReference type="ARBA" id="ARBA00023027"/>
    </source>
</evidence>
<keyword evidence="3" id="KW-0520">NAD</keyword>
<reference evidence="7" key="1">
    <citation type="submission" date="2022-02" db="EMBL/GenBank/DDBJ databases">
        <authorList>
            <person name="Lee M."/>
            <person name="Kim S.-J."/>
            <person name="Jung M.-Y."/>
        </authorList>
    </citation>
    <scope>NUCLEOTIDE SEQUENCE</scope>
    <source>
        <strain evidence="7">JHP9</strain>
    </source>
</reference>
<name>A0ABT0QZQ7_9MICO</name>
<dbReference type="Proteomes" id="UP001203761">
    <property type="component" value="Unassembled WGS sequence"/>
</dbReference>
<dbReference type="Pfam" id="PF02146">
    <property type="entry name" value="SIR2"/>
    <property type="match status" value="1"/>
</dbReference>
<dbReference type="InterPro" id="IPR050134">
    <property type="entry name" value="NAD-dep_sirtuin_deacylases"/>
</dbReference>
<organism evidence="7 8">
    <name type="scientific">Brachybacterium equifaecis</name>
    <dbReference type="NCBI Taxonomy" id="2910770"/>
    <lineage>
        <taxon>Bacteria</taxon>
        <taxon>Bacillati</taxon>
        <taxon>Actinomycetota</taxon>
        <taxon>Actinomycetes</taxon>
        <taxon>Micrococcales</taxon>
        <taxon>Dermabacteraceae</taxon>
        <taxon>Brachybacterium</taxon>
    </lineage>
</organism>
<dbReference type="InterPro" id="IPR026590">
    <property type="entry name" value="Ssirtuin_cat_dom"/>
</dbReference>
<dbReference type="InterPro" id="IPR026591">
    <property type="entry name" value="Sirtuin_cat_small_dom_sf"/>
</dbReference>
<evidence type="ECO:0000313" key="7">
    <source>
        <dbReference type="EMBL" id="MCL6423136.1"/>
    </source>
</evidence>
<dbReference type="EMBL" id="JAKNCJ010000002">
    <property type="protein sequence ID" value="MCL6423136.1"/>
    <property type="molecule type" value="Genomic_DNA"/>
</dbReference>
<feature type="binding site" evidence="4">
    <location>
        <position position="175"/>
    </location>
    <ligand>
        <name>Zn(2+)</name>
        <dbReference type="ChEBI" id="CHEBI:29105"/>
    </ligand>
</feature>
<evidence type="ECO:0000256" key="5">
    <source>
        <dbReference type="SAM" id="MobiDB-lite"/>
    </source>
</evidence>
<evidence type="ECO:0000313" key="8">
    <source>
        <dbReference type="Proteomes" id="UP001203761"/>
    </source>
</evidence>